<proteinExistence type="predicted"/>
<name>A0A4Y7JBM3_PAPSO</name>
<gene>
    <name evidence="1" type="ORF">C5167_004614</name>
</gene>
<evidence type="ECO:0000313" key="2">
    <source>
        <dbReference type="Proteomes" id="UP000316621"/>
    </source>
</evidence>
<dbReference type="Proteomes" id="UP000316621">
    <property type="component" value="Chromosome 4"/>
</dbReference>
<dbReference type="Gramene" id="RZC57311">
    <property type="protein sequence ID" value="RZC57311"/>
    <property type="gene ID" value="C5167_004614"/>
</dbReference>
<accession>A0A4Y7JBM3</accession>
<dbReference type="EMBL" id="CM010718">
    <property type="protein sequence ID" value="RZC57311.1"/>
    <property type="molecule type" value="Genomic_DNA"/>
</dbReference>
<evidence type="ECO:0000313" key="1">
    <source>
        <dbReference type="EMBL" id="RZC57311.1"/>
    </source>
</evidence>
<dbReference type="AlphaFoldDB" id="A0A4Y7JBM3"/>
<keyword evidence="2" id="KW-1185">Reference proteome</keyword>
<reference evidence="1 2" key="1">
    <citation type="journal article" date="2018" name="Science">
        <title>The opium poppy genome and morphinan production.</title>
        <authorList>
            <person name="Guo L."/>
            <person name="Winzer T."/>
            <person name="Yang X."/>
            <person name="Li Y."/>
            <person name="Ning Z."/>
            <person name="He Z."/>
            <person name="Teodor R."/>
            <person name="Lu Y."/>
            <person name="Bowser T.A."/>
            <person name="Graham I.A."/>
            <person name="Ye K."/>
        </authorList>
    </citation>
    <scope>NUCLEOTIDE SEQUENCE [LARGE SCALE GENOMIC DNA]</scope>
    <source>
        <strain evidence="2">cv. HN1</strain>
        <tissue evidence="1">Leaves</tissue>
    </source>
</reference>
<sequence>MEALEREDLEENGSDNDVSILELTSYGQLKGDKLWEDVAISRVAASYSSCCARRVCVLVFVPFVAFVFIRVRSESRNNNILAKLSTT</sequence>
<organism evidence="1 2">
    <name type="scientific">Papaver somniferum</name>
    <name type="common">Opium poppy</name>
    <dbReference type="NCBI Taxonomy" id="3469"/>
    <lineage>
        <taxon>Eukaryota</taxon>
        <taxon>Viridiplantae</taxon>
        <taxon>Streptophyta</taxon>
        <taxon>Embryophyta</taxon>
        <taxon>Tracheophyta</taxon>
        <taxon>Spermatophyta</taxon>
        <taxon>Magnoliopsida</taxon>
        <taxon>Ranunculales</taxon>
        <taxon>Papaveraceae</taxon>
        <taxon>Papaveroideae</taxon>
        <taxon>Papaver</taxon>
    </lineage>
</organism>
<protein>
    <submittedName>
        <fullName evidence="1">Uncharacterized protein</fullName>
    </submittedName>
</protein>